<dbReference type="AlphaFoldDB" id="A0AAI9F1U8"/>
<reference evidence="4 5" key="1">
    <citation type="journal article" date="2011" name="Stand. Genomic Sci.">
        <title>Draft genome sequence of Caminibacter mediatlanticus strain TB-2, an epsilonproteobacterium isolated from a deep-sea hydrothermal vent.</title>
        <authorList>
            <person name="Giovannelli D."/>
            <person name="Ferriera S."/>
            <person name="Johnson J."/>
            <person name="Kravitz S."/>
            <person name="Perez-Rodriguez I."/>
            <person name="Ricci J."/>
            <person name="O'Brien C."/>
            <person name="Voordeckers J.W."/>
            <person name="Bini E."/>
            <person name="Vetriani C."/>
        </authorList>
    </citation>
    <scope>NUCLEOTIDE SEQUENCE [LARGE SCALE GENOMIC DNA]</scope>
    <source>
        <strain evidence="4 5">TB-2</strain>
    </source>
</reference>
<dbReference type="InterPro" id="IPR000086">
    <property type="entry name" value="NUDIX_hydrolase_dom"/>
</dbReference>
<dbReference type="PANTHER" id="PTHR43736">
    <property type="entry name" value="ADP-RIBOSE PYROPHOSPHATASE"/>
    <property type="match status" value="1"/>
</dbReference>
<dbReference type="Gene3D" id="3.90.79.10">
    <property type="entry name" value="Nucleoside Triphosphate Pyrophosphohydrolase"/>
    <property type="match status" value="1"/>
</dbReference>
<accession>A0AAI9F1U8</accession>
<name>A0AAI9F1U8_9BACT</name>
<comment type="caution">
    <text evidence="4">The sequence shown here is derived from an EMBL/GenBank/DDBJ whole genome shotgun (WGS) entry which is preliminary data.</text>
</comment>
<proteinExistence type="inferred from homology"/>
<dbReference type="RefSeq" id="WP_007475695.1">
    <property type="nucleotide sequence ID" value="NZ_ABCJ01000016.1"/>
</dbReference>
<dbReference type="InterPro" id="IPR020476">
    <property type="entry name" value="Nudix_hydrolase"/>
</dbReference>
<keyword evidence="1 2" id="KW-0378">Hydrolase</keyword>
<dbReference type="PROSITE" id="PS00893">
    <property type="entry name" value="NUDIX_BOX"/>
    <property type="match status" value="1"/>
</dbReference>
<dbReference type="Proteomes" id="UP000003288">
    <property type="component" value="Unassembled WGS sequence"/>
</dbReference>
<dbReference type="InterPro" id="IPR020084">
    <property type="entry name" value="NUDIX_hydrolase_CS"/>
</dbReference>
<organism evidence="4 5">
    <name type="scientific">Caminibacter mediatlanticus TB-2</name>
    <dbReference type="NCBI Taxonomy" id="391592"/>
    <lineage>
        <taxon>Bacteria</taxon>
        <taxon>Pseudomonadati</taxon>
        <taxon>Campylobacterota</taxon>
        <taxon>Epsilonproteobacteria</taxon>
        <taxon>Nautiliales</taxon>
        <taxon>Nautiliaceae</taxon>
        <taxon>Caminibacter</taxon>
    </lineage>
</organism>
<dbReference type="Pfam" id="PF00293">
    <property type="entry name" value="NUDIX"/>
    <property type="match status" value="1"/>
</dbReference>
<sequence length="143" mass="16330">MKNVKIPEWVKPTPFLTVDGIIRIFNPQFKGIVLIKRKNPPLGYALPGGFVDYGESVEDALTREMKEEVNLEIEVVKLLGIYSNPNRDPRLHTASCVFICNAYELPQAGDDAKEAFIFKLEEIPFEKLVFDHSRIIADYLKFS</sequence>
<dbReference type="InterPro" id="IPR015797">
    <property type="entry name" value="NUDIX_hydrolase-like_dom_sf"/>
</dbReference>
<evidence type="ECO:0000313" key="4">
    <source>
        <dbReference type="EMBL" id="EDM22926.1"/>
    </source>
</evidence>
<evidence type="ECO:0000256" key="1">
    <source>
        <dbReference type="ARBA" id="ARBA00022801"/>
    </source>
</evidence>
<dbReference type="PANTHER" id="PTHR43736:SF1">
    <property type="entry name" value="DIHYDRONEOPTERIN TRIPHOSPHATE DIPHOSPHATASE"/>
    <property type="match status" value="1"/>
</dbReference>
<evidence type="ECO:0000256" key="2">
    <source>
        <dbReference type="RuleBase" id="RU003476"/>
    </source>
</evidence>
<dbReference type="CDD" id="cd18873">
    <property type="entry name" value="NUDIX_NadM_like"/>
    <property type="match status" value="1"/>
</dbReference>
<dbReference type="GO" id="GO:0016787">
    <property type="term" value="F:hydrolase activity"/>
    <property type="evidence" value="ECO:0007669"/>
    <property type="project" value="UniProtKB-KW"/>
</dbReference>
<feature type="domain" description="Nudix hydrolase" evidence="3">
    <location>
        <begin position="15"/>
        <end position="142"/>
    </location>
</feature>
<comment type="similarity">
    <text evidence="2">Belongs to the Nudix hydrolase family.</text>
</comment>
<evidence type="ECO:0000313" key="5">
    <source>
        <dbReference type="Proteomes" id="UP000003288"/>
    </source>
</evidence>
<dbReference type="SUPFAM" id="SSF55811">
    <property type="entry name" value="Nudix"/>
    <property type="match status" value="1"/>
</dbReference>
<dbReference type="PROSITE" id="PS51462">
    <property type="entry name" value="NUDIX"/>
    <property type="match status" value="1"/>
</dbReference>
<protein>
    <submittedName>
        <fullName evidence="4">8-OXO-dGTPase domain (MutT domain)</fullName>
    </submittedName>
</protein>
<evidence type="ECO:0000259" key="3">
    <source>
        <dbReference type="PROSITE" id="PS51462"/>
    </source>
</evidence>
<dbReference type="PRINTS" id="PR00502">
    <property type="entry name" value="NUDIXFAMILY"/>
</dbReference>
<dbReference type="EMBL" id="ABCJ01000016">
    <property type="protein sequence ID" value="EDM22926.1"/>
    <property type="molecule type" value="Genomic_DNA"/>
</dbReference>
<gene>
    <name evidence="4" type="ORF">CMTB2_07800</name>
</gene>